<sequence>MLRLFTAIAATLLAVSSFGQTIKLTQKKGADDFIVKNGNYVIYFKKSDIIAGIAAIDKTLNTDHSAIAALLKDNKLTLLDLNSVSQSDKAFVELIKSNLGSLLLLKGKAAIFAEKKQLTRILADESPRMVELDGSSRTAILFTEAGNENRIFLGDLSSDIKRE</sequence>
<proteinExistence type="predicted"/>
<dbReference type="EMBL" id="BBWV01000001">
    <property type="protein sequence ID" value="GAO41362.1"/>
    <property type="molecule type" value="Genomic_DNA"/>
</dbReference>
<keyword evidence="3" id="KW-1185">Reference proteome</keyword>
<dbReference type="Proteomes" id="UP000033121">
    <property type="component" value="Unassembled WGS sequence"/>
</dbReference>
<evidence type="ECO:0000313" key="3">
    <source>
        <dbReference type="Proteomes" id="UP000033121"/>
    </source>
</evidence>
<dbReference type="AlphaFoldDB" id="A0A0E9MUE1"/>
<evidence type="ECO:0000256" key="1">
    <source>
        <dbReference type="SAM" id="SignalP"/>
    </source>
</evidence>
<dbReference type="STRING" id="1220578.FPE01S_01_03740"/>
<dbReference type="OrthoDB" id="678048at2"/>
<protein>
    <submittedName>
        <fullName evidence="2">Uncharacterized protein</fullName>
    </submittedName>
</protein>
<accession>A0A0E9MUE1</accession>
<feature type="signal peptide" evidence="1">
    <location>
        <begin position="1"/>
        <end position="19"/>
    </location>
</feature>
<feature type="chain" id="PRO_5002429460" evidence="1">
    <location>
        <begin position="20"/>
        <end position="163"/>
    </location>
</feature>
<organism evidence="2 3">
    <name type="scientific">Flavihumibacter petaseus NBRC 106054</name>
    <dbReference type="NCBI Taxonomy" id="1220578"/>
    <lineage>
        <taxon>Bacteria</taxon>
        <taxon>Pseudomonadati</taxon>
        <taxon>Bacteroidota</taxon>
        <taxon>Chitinophagia</taxon>
        <taxon>Chitinophagales</taxon>
        <taxon>Chitinophagaceae</taxon>
        <taxon>Flavihumibacter</taxon>
    </lineage>
</organism>
<dbReference type="RefSeq" id="WP_046367241.1">
    <property type="nucleotide sequence ID" value="NZ_BBWV01000001.1"/>
</dbReference>
<reference evidence="2 3" key="1">
    <citation type="submission" date="2015-04" db="EMBL/GenBank/DDBJ databases">
        <title>Whole genome shotgun sequence of Flavihumibacter petaseus NBRC 106054.</title>
        <authorList>
            <person name="Miyazawa S."/>
            <person name="Hosoyama A."/>
            <person name="Hashimoto M."/>
            <person name="Noguchi M."/>
            <person name="Tsuchikane K."/>
            <person name="Ohji S."/>
            <person name="Yamazoe A."/>
            <person name="Ichikawa N."/>
            <person name="Kimura A."/>
            <person name="Fujita N."/>
        </authorList>
    </citation>
    <scope>NUCLEOTIDE SEQUENCE [LARGE SCALE GENOMIC DNA]</scope>
    <source>
        <strain evidence="2 3">NBRC 106054</strain>
    </source>
</reference>
<evidence type="ECO:0000313" key="2">
    <source>
        <dbReference type="EMBL" id="GAO41362.1"/>
    </source>
</evidence>
<name>A0A0E9MUE1_9BACT</name>
<gene>
    <name evidence="2" type="ORF">FPE01S_01_03740</name>
</gene>
<keyword evidence="1" id="KW-0732">Signal</keyword>
<comment type="caution">
    <text evidence="2">The sequence shown here is derived from an EMBL/GenBank/DDBJ whole genome shotgun (WGS) entry which is preliminary data.</text>
</comment>